<feature type="chain" id="PRO_5044311625" evidence="9">
    <location>
        <begin position="19"/>
        <end position="830"/>
    </location>
</feature>
<comment type="similarity">
    <text evidence="7">Belongs to the TonB-dependent receptor family.</text>
</comment>
<evidence type="ECO:0000313" key="15">
    <source>
        <dbReference type="Proteomes" id="UP001390963"/>
    </source>
</evidence>
<dbReference type="Gene3D" id="2.170.130.10">
    <property type="entry name" value="TonB-dependent receptor, plug domain"/>
    <property type="match status" value="1"/>
</dbReference>
<dbReference type="PROSITE" id="PS52016">
    <property type="entry name" value="TONB_DEPENDENT_REC_3"/>
    <property type="match status" value="1"/>
</dbReference>
<dbReference type="Gene3D" id="2.60.40.1120">
    <property type="entry name" value="Carboxypeptidase-like, regulatory domain"/>
    <property type="match status" value="1"/>
</dbReference>
<dbReference type="AlphaFoldDB" id="A0AB35YU17"/>
<dbReference type="Pfam" id="PF13715">
    <property type="entry name" value="CarbopepD_reg_2"/>
    <property type="match status" value="1"/>
</dbReference>
<dbReference type="SUPFAM" id="SSF56935">
    <property type="entry name" value="Porins"/>
    <property type="match status" value="1"/>
</dbReference>
<keyword evidence="4 7" id="KW-0812">Transmembrane</keyword>
<evidence type="ECO:0000256" key="6">
    <source>
        <dbReference type="ARBA" id="ARBA00023237"/>
    </source>
</evidence>
<feature type="domain" description="Outer membrane protein beta-barrel" evidence="11">
    <location>
        <begin position="389"/>
        <end position="806"/>
    </location>
</feature>
<evidence type="ECO:0000313" key="12">
    <source>
        <dbReference type="EMBL" id="MEM0518735.1"/>
    </source>
</evidence>
<proteinExistence type="inferred from homology"/>
<dbReference type="GO" id="GO:0009279">
    <property type="term" value="C:cell outer membrane"/>
    <property type="evidence" value="ECO:0007669"/>
    <property type="project" value="UniProtKB-SubCell"/>
</dbReference>
<gene>
    <name evidence="13" type="ORF">VZD24_09085</name>
    <name evidence="12" type="ORF">VZD85_10255</name>
</gene>
<evidence type="ECO:0000313" key="13">
    <source>
        <dbReference type="EMBL" id="MEM0573668.1"/>
    </source>
</evidence>
<dbReference type="Gene3D" id="2.40.170.20">
    <property type="entry name" value="TonB-dependent receptor, beta-barrel domain"/>
    <property type="match status" value="1"/>
</dbReference>
<dbReference type="InterPro" id="IPR012910">
    <property type="entry name" value="Plug_dom"/>
</dbReference>
<dbReference type="RefSeq" id="WP_342687482.1">
    <property type="nucleotide sequence ID" value="NZ_JAZBJM010000006.1"/>
</dbReference>
<evidence type="ECO:0000256" key="2">
    <source>
        <dbReference type="ARBA" id="ARBA00022448"/>
    </source>
</evidence>
<keyword evidence="6 7" id="KW-0998">Cell outer membrane</keyword>
<evidence type="ECO:0000313" key="14">
    <source>
        <dbReference type="Proteomes" id="UP001388259"/>
    </source>
</evidence>
<dbReference type="InterPro" id="IPR041700">
    <property type="entry name" value="OMP_b-brl_3"/>
</dbReference>
<accession>A0AB35YU17</accession>
<protein>
    <submittedName>
        <fullName evidence="12">TonB-dependent receptor</fullName>
    </submittedName>
</protein>
<dbReference type="SUPFAM" id="SSF49464">
    <property type="entry name" value="Carboxypeptidase regulatory domain-like"/>
    <property type="match status" value="1"/>
</dbReference>
<evidence type="ECO:0000256" key="5">
    <source>
        <dbReference type="ARBA" id="ARBA00023136"/>
    </source>
</evidence>
<name>A0AB35YU17_9FLAO</name>
<sequence>MKRYLSLLFLLATTLLLAQNTTNNQVTVKGLILEDGTDYPLEYSTVSFINKEGKTVTGGITTEEGKYSIDVPEGVYTVRYEFISYKTKEVPNQNLTKNTTLPTIKLAMDAASLDEVVVRAETTEVQVRLDKKIYNIGKDLTAGGATVSDALNNVPSVTVDIDGAIALRGNENVRILINGKPSAIAGFGSTDALRQLPAEAIERVEVITSPSARYDAEGTAGILNIILKKEKTLGLNGSISTSIGVPLNSNASGNINIRTDKFNIFNTTGVYYRSGPGRAFFNNNYFPRTFLDDNGDPVTVDPQYDQVIERRDYNRQGDGFNTNLGIEYFLTDKSSITASGFYRKGGGRDVTTNNTSNYNDNTIAESILRVENEDEDDSNYQFSLNYVNNFNDHGHKLTADLQYDRGKDDERSLISEERIFPNNTALSAEEIIEKQNQTEYLAQADYVLPIGENAQFEAGYRGKFEESKTDYTLFEETGTSGIFVRNDSLSNVFNYNENVHALYSQYGNKFGKFSFLLGLRLENTQLKGKVDAENVSENTPLNLNFDKNYTGLFPTVNLTFEIKDNENITLGYNRRINRPRHWFINPFPSRSSEANVFQGNPNLDPAYASAFDLGYLKRWKKFTLTTSIYYQHETDAFERVQEETGEVTSNGIPIIRTLPINLSTNKRYGFELGLLYNPTKWLNLNGSFNYFQFETEGFYNGVDYGAENTSYFGRFSSKVKLPWKVEWQTSAFYRGPSNNSQTESDPILSVNMAMSKDIINDNGTLALNVSDLFNTRKRNSLTTTDTFTSESEFQWRRRQVTLTFTYRFNQKKQRQRPDREGNFDEGGFEG</sequence>
<keyword evidence="15" id="KW-1185">Reference proteome</keyword>
<organism evidence="12 14">
    <name type="scientific">Aequorivita flava</name>
    <dbReference type="NCBI Taxonomy" id="3114371"/>
    <lineage>
        <taxon>Bacteria</taxon>
        <taxon>Pseudomonadati</taxon>
        <taxon>Bacteroidota</taxon>
        <taxon>Flavobacteriia</taxon>
        <taxon>Flavobacteriales</taxon>
        <taxon>Flavobacteriaceae</taxon>
        <taxon>Aequorivita</taxon>
    </lineage>
</organism>
<comment type="subcellular location">
    <subcellularLocation>
        <location evidence="1 7">Cell outer membrane</location>
        <topology evidence="1 7">Multi-pass membrane protein</topology>
    </subcellularLocation>
</comment>
<dbReference type="Proteomes" id="UP001388259">
    <property type="component" value="Unassembled WGS sequence"/>
</dbReference>
<feature type="domain" description="TonB-dependent receptor plug" evidence="10">
    <location>
        <begin position="143"/>
        <end position="222"/>
    </location>
</feature>
<evidence type="ECO:0000256" key="9">
    <source>
        <dbReference type="SAM" id="SignalP"/>
    </source>
</evidence>
<evidence type="ECO:0000256" key="1">
    <source>
        <dbReference type="ARBA" id="ARBA00004571"/>
    </source>
</evidence>
<keyword evidence="2 7" id="KW-0813">Transport</keyword>
<evidence type="ECO:0000256" key="8">
    <source>
        <dbReference type="SAM" id="MobiDB-lite"/>
    </source>
</evidence>
<evidence type="ECO:0000259" key="11">
    <source>
        <dbReference type="Pfam" id="PF14905"/>
    </source>
</evidence>
<dbReference type="Pfam" id="PF14905">
    <property type="entry name" value="OMP_b-brl_3"/>
    <property type="match status" value="1"/>
</dbReference>
<keyword evidence="12" id="KW-0675">Receptor</keyword>
<feature type="region of interest" description="Disordered" evidence="8">
    <location>
        <begin position="810"/>
        <end position="830"/>
    </location>
</feature>
<dbReference type="Proteomes" id="UP001390963">
    <property type="component" value="Unassembled WGS sequence"/>
</dbReference>
<keyword evidence="3 7" id="KW-1134">Transmembrane beta strand</keyword>
<dbReference type="InterPro" id="IPR036942">
    <property type="entry name" value="Beta-barrel_TonB_sf"/>
</dbReference>
<reference evidence="12 15" key="1">
    <citation type="submission" date="2024-01" db="EMBL/GenBank/DDBJ databases">
        <title>Aequorivita flavus sp. nov., isolated from deep-sea sediment.</title>
        <authorList>
            <person name="Chen X."/>
        </authorList>
    </citation>
    <scope>NUCLEOTIDE SEQUENCE</scope>
    <source>
        <strain evidence="12">MCCC 1A16923</strain>
        <strain evidence="13 15">MCCC 1A16935</strain>
    </source>
</reference>
<dbReference type="InterPro" id="IPR008969">
    <property type="entry name" value="CarboxyPept-like_regulatory"/>
</dbReference>
<dbReference type="EMBL" id="JAZBJM010000006">
    <property type="protein sequence ID" value="MEM0518735.1"/>
    <property type="molecule type" value="Genomic_DNA"/>
</dbReference>
<dbReference type="PANTHER" id="PTHR40980:SF4">
    <property type="entry name" value="TONB-DEPENDENT RECEPTOR-LIKE BETA-BARREL DOMAIN-CONTAINING PROTEIN"/>
    <property type="match status" value="1"/>
</dbReference>
<feature type="signal peptide" evidence="9">
    <location>
        <begin position="1"/>
        <end position="18"/>
    </location>
</feature>
<evidence type="ECO:0000256" key="7">
    <source>
        <dbReference type="PROSITE-ProRule" id="PRU01360"/>
    </source>
</evidence>
<evidence type="ECO:0000256" key="4">
    <source>
        <dbReference type="ARBA" id="ARBA00022692"/>
    </source>
</evidence>
<dbReference type="InterPro" id="IPR039426">
    <property type="entry name" value="TonB-dep_rcpt-like"/>
</dbReference>
<evidence type="ECO:0000259" key="10">
    <source>
        <dbReference type="Pfam" id="PF07715"/>
    </source>
</evidence>
<dbReference type="InterPro" id="IPR037066">
    <property type="entry name" value="Plug_dom_sf"/>
</dbReference>
<dbReference type="PANTHER" id="PTHR40980">
    <property type="entry name" value="PLUG DOMAIN-CONTAINING PROTEIN"/>
    <property type="match status" value="1"/>
</dbReference>
<dbReference type="Pfam" id="PF07715">
    <property type="entry name" value="Plug"/>
    <property type="match status" value="1"/>
</dbReference>
<dbReference type="EMBL" id="JBANCF010000006">
    <property type="protein sequence ID" value="MEM0573668.1"/>
    <property type="molecule type" value="Genomic_DNA"/>
</dbReference>
<keyword evidence="5 7" id="KW-0472">Membrane</keyword>
<comment type="caution">
    <text evidence="12">The sequence shown here is derived from an EMBL/GenBank/DDBJ whole genome shotgun (WGS) entry which is preliminary data.</text>
</comment>
<keyword evidence="9" id="KW-0732">Signal</keyword>
<evidence type="ECO:0000256" key="3">
    <source>
        <dbReference type="ARBA" id="ARBA00022452"/>
    </source>
</evidence>